<protein>
    <submittedName>
        <fullName evidence="1">Uncharacterized protein</fullName>
    </submittedName>
</protein>
<comment type="caution">
    <text evidence="1">The sequence shown here is derived from an EMBL/GenBank/DDBJ whole genome shotgun (WGS) entry which is preliminary data.</text>
</comment>
<sequence>MQTDADQMLDDMALDKGGVVPLVSGSHFDELGQLSVDNQENVTVVDSLRTVLQSVPAARSMLEREGSPVGSPMGPTPQAEVSGVVMRGQAQLQEMAV</sequence>
<proteinExistence type="predicted"/>
<accession>A0ACC0AI76</accession>
<gene>
    <name evidence="1" type="ORF">M9H77_27984</name>
</gene>
<reference evidence="2" key="1">
    <citation type="journal article" date="2023" name="Nat. Plants">
        <title>Single-cell RNA sequencing provides a high-resolution roadmap for understanding the multicellular compartmentation of specialized metabolism.</title>
        <authorList>
            <person name="Sun S."/>
            <person name="Shen X."/>
            <person name="Li Y."/>
            <person name="Li Y."/>
            <person name="Wang S."/>
            <person name="Li R."/>
            <person name="Zhang H."/>
            <person name="Shen G."/>
            <person name="Guo B."/>
            <person name="Wei J."/>
            <person name="Xu J."/>
            <person name="St-Pierre B."/>
            <person name="Chen S."/>
            <person name="Sun C."/>
        </authorList>
    </citation>
    <scope>NUCLEOTIDE SEQUENCE [LARGE SCALE GENOMIC DNA]</scope>
</reference>
<evidence type="ECO:0000313" key="2">
    <source>
        <dbReference type="Proteomes" id="UP001060085"/>
    </source>
</evidence>
<name>A0ACC0AI76_CATRO</name>
<organism evidence="1 2">
    <name type="scientific">Catharanthus roseus</name>
    <name type="common">Madagascar periwinkle</name>
    <name type="synonym">Vinca rosea</name>
    <dbReference type="NCBI Taxonomy" id="4058"/>
    <lineage>
        <taxon>Eukaryota</taxon>
        <taxon>Viridiplantae</taxon>
        <taxon>Streptophyta</taxon>
        <taxon>Embryophyta</taxon>
        <taxon>Tracheophyta</taxon>
        <taxon>Spermatophyta</taxon>
        <taxon>Magnoliopsida</taxon>
        <taxon>eudicotyledons</taxon>
        <taxon>Gunneridae</taxon>
        <taxon>Pentapetalae</taxon>
        <taxon>asterids</taxon>
        <taxon>lamiids</taxon>
        <taxon>Gentianales</taxon>
        <taxon>Apocynaceae</taxon>
        <taxon>Rauvolfioideae</taxon>
        <taxon>Vinceae</taxon>
        <taxon>Catharanthinae</taxon>
        <taxon>Catharanthus</taxon>
    </lineage>
</organism>
<dbReference type="Proteomes" id="UP001060085">
    <property type="component" value="Linkage Group LG06"/>
</dbReference>
<evidence type="ECO:0000313" key="1">
    <source>
        <dbReference type="EMBL" id="KAI5659191.1"/>
    </source>
</evidence>
<keyword evidence="2" id="KW-1185">Reference proteome</keyword>
<dbReference type="EMBL" id="CM044706">
    <property type="protein sequence ID" value="KAI5659191.1"/>
    <property type="molecule type" value="Genomic_DNA"/>
</dbReference>